<accession>G4TST5</accession>
<dbReference type="HOGENOM" id="CLU_2184985_0_0_1"/>
<keyword evidence="2" id="KW-1185">Reference proteome</keyword>
<proteinExistence type="predicted"/>
<dbReference type="Proteomes" id="UP000007148">
    <property type="component" value="Unassembled WGS sequence"/>
</dbReference>
<dbReference type="AlphaFoldDB" id="G4TST5"/>
<organism evidence="1 2">
    <name type="scientific">Serendipita indica (strain DSM 11827)</name>
    <name type="common">Root endophyte fungus</name>
    <name type="synonym">Piriformospora indica</name>
    <dbReference type="NCBI Taxonomy" id="1109443"/>
    <lineage>
        <taxon>Eukaryota</taxon>
        <taxon>Fungi</taxon>
        <taxon>Dikarya</taxon>
        <taxon>Basidiomycota</taxon>
        <taxon>Agaricomycotina</taxon>
        <taxon>Agaricomycetes</taxon>
        <taxon>Sebacinales</taxon>
        <taxon>Serendipitaceae</taxon>
        <taxon>Serendipita</taxon>
    </lineage>
</organism>
<sequence length="109" mass="11405">MANSSSESTQYTLYSSLQTALHADVDTGGAWSCQPGDASCLIAPHQSLFEGSLDFLGLHGMVVARIVVDQPWAAPGRTVPVSLAIRALVNVYQTVQRSGIGGAITESLS</sequence>
<dbReference type="EMBL" id="CAFZ01000307">
    <property type="protein sequence ID" value="CCA74378.1"/>
    <property type="molecule type" value="Genomic_DNA"/>
</dbReference>
<dbReference type="InParanoid" id="G4TST5"/>
<comment type="caution">
    <text evidence="1">The sequence shown here is derived from an EMBL/GenBank/DDBJ whole genome shotgun (WGS) entry which is preliminary data.</text>
</comment>
<reference evidence="1 2" key="1">
    <citation type="journal article" date="2011" name="PLoS Pathog.">
        <title>Endophytic Life Strategies Decoded by Genome and Transcriptome Analyses of the Mutualistic Root Symbiont Piriformospora indica.</title>
        <authorList>
            <person name="Zuccaro A."/>
            <person name="Lahrmann U."/>
            <person name="Guldener U."/>
            <person name="Langen G."/>
            <person name="Pfiffi S."/>
            <person name="Biedenkopf D."/>
            <person name="Wong P."/>
            <person name="Samans B."/>
            <person name="Grimm C."/>
            <person name="Basiewicz M."/>
            <person name="Murat C."/>
            <person name="Martin F."/>
            <person name="Kogel K.H."/>
        </authorList>
    </citation>
    <scope>NUCLEOTIDE SEQUENCE [LARGE SCALE GENOMIC DNA]</scope>
    <source>
        <strain evidence="1 2">DSM 11827</strain>
    </source>
</reference>
<name>G4TST5_SERID</name>
<evidence type="ECO:0000313" key="2">
    <source>
        <dbReference type="Proteomes" id="UP000007148"/>
    </source>
</evidence>
<protein>
    <submittedName>
        <fullName evidence="1">Uncharacterized protein</fullName>
    </submittedName>
</protein>
<gene>
    <name evidence="1" type="ORF">PIIN_08330</name>
</gene>
<evidence type="ECO:0000313" key="1">
    <source>
        <dbReference type="EMBL" id="CCA74378.1"/>
    </source>
</evidence>